<dbReference type="Pfam" id="PF13671">
    <property type="entry name" value="AAA_33"/>
    <property type="match status" value="1"/>
</dbReference>
<dbReference type="Pfam" id="PF02845">
    <property type="entry name" value="CUE"/>
    <property type="match status" value="1"/>
</dbReference>
<sequence length="726" mass="83427">MEKLTSLSHVSSTNDSEWKTKSRPKTNRKTKSPTSMNNKASMDNESYTEYNKDQISLIKYYVTNRIKVLVLMRGPSGSGKSTLAKRLKPENQGMIISADNYFYNHASKTYVFDKNKLNDAHIDCRLKASNAMKNLISPVIIDNTNIKIWEFKPYVKLAVKHNYQIEIIEPSTPWKTNANMLFQKNIHKVEIHTIRRTISDYENVDLPKLINECQNEIKKEEDSKKPRAPSGILSNFDDIVKTNDWSTTNESNLKLSSAFVSSSLILDKRLTDIQQNKPSFYLNESIACSKSTDITTTTDSEYFDCKSKDESLMNGLNKSEEEEDDEFKSFSLYESSSNSSDALTEELKDSLNILKSMFPDIQDDIIIDFLIKYENDVNMVTNILLDSFNFSSTLSEPEKAPDLCKKKINQKEIVEDKKEALVVGRNFFQVKSLQELCRIEMEKLEMAMENLNSRIQQAKSAVFKPNSSSDSNSSSPVSSCKIQSETFARSNSVPKDFVNNHHNGLSNGFKENKKDIEEDDEPIIYLKVDKLKCLVDLFGTKDELENVNGNCEIPIDLELAFKIYQSWKKTQKPASKVQHKISSDYLNFDNQIENDEKLSMELFEATNMRDPIEKVPVFLSEKGINPAQLSLRQIMAEEMAEQRKEQMVLNSFDKKSVENLTFFESIKFKKKVNEKSSNQINALKNNINNGNQSENIANRIKLKDLYETYENLVDRKMIDDIFKKKK</sequence>
<keyword evidence="5" id="KW-1185">Reference proteome</keyword>
<dbReference type="GO" id="GO:0043130">
    <property type="term" value="F:ubiquitin binding"/>
    <property type="evidence" value="ECO:0007669"/>
    <property type="project" value="InterPro"/>
</dbReference>
<evidence type="ECO:0000313" key="4">
    <source>
        <dbReference type="EMBL" id="CAF1038573.1"/>
    </source>
</evidence>
<feature type="region of interest" description="Disordered" evidence="2">
    <location>
        <begin position="1"/>
        <end position="45"/>
    </location>
</feature>
<evidence type="ECO:0000256" key="1">
    <source>
        <dbReference type="SAM" id="Coils"/>
    </source>
</evidence>
<protein>
    <recommendedName>
        <fullName evidence="3">CUE domain-containing protein</fullName>
    </recommendedName>
</protein>
<feature type="domain" description="CUE" evidence="3">
    <location>
        <begin position="346"/>
        <end position="388"/>
    </location>
</feature>
<dbReference type="InterPro" id="IPR027417">
    <property type="entry name" value="P-loop_NTPase"/>
</dbReference>
<dbReference type="SUPFAM" id="SSF52540">
    <property type="entry name" value="P-loop containing nucleoside triphosphate hydrolases"/>
    <property type="match status" value="1"/>
</dbReference>
<name>A0A814JK36_9BILA</name>
<dbReference type="Gene3D" id="3.40.50.300">
    <property type="entry name" value="P-loop containing nucleotide triphosphate hydrolases"/>
    <property type="match status" value="1"/>
</dbReference>
<evidence type="ECO:0000256" key="2">
    <source>
        <dbReference type="SAM" id="MobiDB-lite"/>
    </source>
</evidence>
<accession>A0A814JK36</accession>
<dbReference type="AlphaFoldDB" id="A0A814JK36"/>
<reference evidence="4" key="1">
    <citation type="submission" date="2021-02" db="EMBL/GenBank/DDBJ databases">
        <authorList>
            <person name="Nowell W R."/>
        </authorList>
    </citation>
    <scope>NUCLEOTIDE SEQUENCE</scope>
    <source>
        <strain evidence="4">Ploen Becks lab</strain>
    </source>
</reference>
<dbReference type="PANTHER" id="PTHR46535:SF1">
    <property type="entry name" value="NEDD4-BINDING PROTEIN 2"/>
    <property type="match status" value="1"/>
</dbReference>
<feature type="coiled-coil region" evidence="1">
    <location>
        <begin position="666"/>
        <end position="693"/>
    </location>
</feature>
<dbReference type="GO" id="GO:0005634">
    <property type="term" value="C:nucleus"/>
    <property type="evidence" value="ECO:0007669"/>
    <property type="project" value="TreeGrafter"/>
</dbReference>
<feature type="compositionally biased region" description="Polar residues" evidence="2">
    <location>
        <begin position="32"/>
        <end position="45"/>
    </location>
</feature>
<dbReference type="InterPro" id="IPR003892">
    <property type="entry name" value="CUE"/>
</dbReference>
<feature type="compositionally biased region" description="Basic residues" evidence="2">
    <location>
        <begin position="21"/>
        <end position="31"/>
    </location>
</feature>
<dbReference type="EMBL" id="CAJNOC010004953">
    <property type="protein sequence ID" value="CAF1038573.1"/>
    <property type="molecule type" value="Genomic_DNA"/>
</dbReference>
<gene>
    <name evidence="4" type="ORF">OXX778_LOCUS18233</name>
</gene>
<feature type="coiled-coil region" evidence="1">
    <location>
        <begin position="434"/>
        <end position="461"/>
    </location>
</feature>
<dbReference type="OrthoDB" id="3231855at2759"/>
<proteinExistence type="predicted"/>
<evidence type="ECO:0000259" key="3">
    <source>
        <dbReference type="PROSITE" id="PS51140"/>
    </source>
</evidence>
<keyword evidence="1" id="KW-0175">Coiled coil</keyword>
<evidence type="ECO:0000313" key="5">
    <source>
        <dbReference type="Proteomes" id="UP000663879"/>
    </source>
</evidence>
<dbReference type="Proteomes" id="UP000663879">
    <property type="component" value="Unassembled WGS sequence"/>
</dbReference>
<dbReference type="GO" id="GO:0004519">
    <property type="term" value="F:endonuclease activity"/>
    <property type="evidence" value="ECO:0007669"/>
    <property type="project" value="TreeGrafter"/>
</dbReference>
<dbReference type="PROSITE" id="PS51140">
    <property type="entry name" value="CUE"/>
    <property type="match status" value="1"/>
</dbReference>
<organism evidence="4 5">
    <name type="scientific">Brachionus calyciflorus</name>
    <dbReference type="NCBI Taxonomy" id="104777"/>
    <lineage>
        <taxon>Eukaryota</taxon>
        <taxon>Metazoa</taxon>
        <taxon>Spiralia</taxon>
        <taxon>Gnathifera</taxon>
        <taxon>Rotifera</taxon>
        <taxon>Eurotatoria</taxon>
        <taxon>Monogononta</taxon>
        <taxon>Pseudotrocha</taxon>
        <taxon>Ploima</taxon>
        <taxon>Brachionidae</taxon>
        <taxon>Brachionus</taxon>
    </lineage>
</organism>
<feature type="compositionally biased region" description="Polar residues" evidence="2">
    <location>
        <begin position="1"/>
        <end position="15"/>
    </location>
</feature>
<comment type="caution">
    <text evidence="4">The sequence shown here is derived from an EMBL/GenBank/DDBJ whole genome shotgun (WGS) entry which is preliminary data.</text>
</comment>
<dbReference type="InterPro" id="IPR009060">
    <property type="entry name" value="UBA-like_sf"/>
</dbReference>
<dbReference type="PANTHER" id="PTHR46535">
    <property type="entry name" value="NEDD4-BINDING PROTEIN 2"/>
    <property type="match status" value="1"/>
</dbReference>
<dbReference type="SUPFAM" id="SSF46934">
    <property type="entry name" value="UBA-like"/>
    <property type="match status" value="1"/>
</dbReference>
<dbReference type="InterPro" id="IPR052772">
    <property type="entry name" value="Endo/PolyKinase_Domain-Protein"/>
</dbReference>